<evidence type="ECO:0000256" key="2">
    <source>
        <dbReference type="SAM" id="MobiDB-lite"/>
    </source>
</evidence>
<dbReference type="SUPFAM" id="SSF52540">
    <property type="entry name" value="P-loop containing nucleoside triphosphate hydrolases"/>
    <property type="match status" value="1"/>
</dbReference>
<feature type="compositionally biased region" description="Basic and acidic residues" evidence="2">
    <location>
        <begin position="30"/>
        <end position="39"/>
    </location>
</feature>
<dbReference type="SMART" id="SM00943">
    <property type="entry name" value="Prim-Pol"/>
    <property type="match status" value="1"/>
</dbReference>
<reference evidence="4" key="1">
    <citation type="submission" date="2022-09" db="EMBL/GenBank/DDBJ databases">
        <title>The genome sequence of Tsuneonella sp. YG55.</title>
        <authorList>
            <person name="Liu Y."/>
        </authorList>
    </citation>
    <scope>NUCLEOTIDE SEQUENCE</scope>
    <source>
        <strain evidence="4">YG55</strain>
    </source>
</reference>
<evidence type="ECO:0000259" key="3">
    <source>
        <dbReference type="SMART" id="SM00943"/>
    </source>
</evidence>
<evidence type="ECO:0000313" key="5">
    <source>
        <dbReference type="Proteomes" id="UP001142648"/>
    </source>
</evidence>
<comment type="caution">
    <text evidence="4">The sequence shown here is derived from an EMBL/GenBank/DDBJ whole genome shotgun (WGS) entry which is preliminary data.</text>
</comment>
<feature type="compositionally biased region" description="Gly residues" evidence="2">
    <location>
        <begin position="1"/>
        <end position="10"/>
    </location>
</feature>
<proteinExistence type="predicted"/>
<dbReference type="SUPFAM" id="SSF56747">
    <property type="entry name" value="Prim-pol domain"/>
    <property type="match status" value="1"/>
</dbReference>
<dbReference type="InterPro" id="IPR027417">
    <property type="entry name" value="P-loop_NTPase"/>
</dbReference>
<name>A0A9X3A806_9SPHN</name>
<keyword evidence="5" id="KW-1185">Reference proteome</keyword>
<dbReference type="Pfam" id="PF08707">
    <property type="entry name" value="PriCT_2"/>
    <property type="match status" value="1"/>
</dbReference>
<dbReference type="InterPro" id="IPR014819">
    <property type="entry name" value="PriCT_2"/>
</dbReference>
<accession>A0A9X3A806</accession>
<dbReference type="GO" id="GO:0016817">
    <property type="term" value="F:hydrolase activity, acting on acid anhydrides"/>
    <property type="evidence" value="ECO:0007669"/>
    <property type="project" value="InterPro"/>
</dbReference>
<sequence length="785" mass="84757">MRSDGGGGSIPGEALAGDTRSQSEASQHTEALDRSRDAAGARQSLTVLDAALKYAAAGFPVFPCRNVPGLPGHKAPLTARGFKDATTDRAQIEAWWRQHPQAFVAVPTGAASGLAVLDIDAKNGKDGFAAVPGWESMTPLRSRTGSGGAHLFFRASEPIRSTSNVNGHVGVDTRGEGGYAIVPPSSGYEWVSGGDTIDPLNLPHFPLAYLPRYQRHESSDEGLLADEPELVEPALRAIPNDDLGWDEWNRVGMMTFAATGGSDEGFDAWDEWSQKSSKYSAHETRKKWDRFFRSPPTGVGMGTLRWMANEADPDWLDKFELAQEAAARASFDAGQAIFEDMVGSVLPKPEPAPDAPEKGYCATENGAGAQAQTEAEPTASEPSETTEGPFSLKLEEWNAGGDDWQISPRAWLLGNVFCRGFVSALIADGGVGKTAWSVLQGLSCATGRALSGEHVFERCRVLLLSLEDDREELRRRVRAAMIAHDVKPEEVDGWLFLSAPEGKAGKLVNAALRGNGRVKTGAMLDELKAAITGRNIDLLIIDPLVKAHDVEENDNSAMDIVISTASELAISQNIAVCLLHHTSKGAADPGNADRGRGASAVKNGARSVYTLTAMSSGEAELFNITEASRRSFVRLDSGKVNITPSLDRAKWFELVGVNLGNGNPLYPHGDNVQSLRPWSPPDAWGSVGDDTRQRILDEIEAGVPEGEGHLAGSRYSNSPRATWRAAWPVVSGQVPDLTERQARKIISDWLKTRVLVERDYHDPNDRRSVKGLFRATKENDDNVPM</sequence>
<dbReference type="Proteomes" id="UP001142648">
    <property type="component" value="Unassembled WGS sequence"/>
</dbReference>
<feature type="region of interest" description="Disordered" evidence="2">
    <location>
        <begin position="344"/>
        <end position="389"/>
    </location>
</feature>
<dbReference type="InterPro" id="IPR015330">
    <property type="entry name" value="DNA_primase/pol_bifunc_N"/>
</dbReference>
<dbReference type="RefSeq" id="WP_259960773.1">
    <property type="nucleotide sequence ID" value="NZ_JAOAMV010000001.1"/>
</dbReference>
<evidence type="ECO:0000256" key="1">
    <source>
        <dbReference type="SAM" id="Coils"/>
    </source>
</evidence>
<dbReference type="Gene3D" id="3.40.50.300">
    <property type="entry name" value="P-loop containing nucleotide triphosphate hydrolases"/>
    <property type="match status" value="1"/>
</dbReference>
<dbReference type="Pfam" id="PF09250">
    <property type="entry name" value="Prim-Pol"/>
    <property type="match status" value="1"/>
</dbReference>
<protein>
    <submittedName>
        <fullName evidence="4">AAA family ATPase</fullName>
    </submittedName>
</protein>
<gene>
    <name evidence="4" type="ORF">N0B51_00065</name>
</gene>
<dbReference type="CDD" id="cd04859">
    <property type="entry name" value="Prim_Pol"/>
    <property type="match status" value="1"/>
</dbReference>
<organism evidence="4 5">
    <name type="scientific">Tsuneonella litorea</name>
    <dbReference type="NCBI Taxonomy" id="2976475"/>
    <lineage>
        <taxon>Bacteria</taxon>
        <taxon>Pseudomonadati</taxon>
        <taxon>Pseudomonadota</taxon>
        <taxon>Alphaproteobacteria</taxon>
        <taxon>Sphingomonadales</taxon>
        <taxon>Erythrobacteraceae</taxon>
        <taxon>Tsuneonella</taxon>
    </lineage>
</organism>
<feature type="compositionally biased region" description="Polar residues" evidence="2">
    <location>
        <begin position="19"/>
        <end position="29"/>
    </location>
</feature>
<evidence type="ECO:0000313" key="4">
    <source>
        <dbReference type="EMBL" id="MCT2557370.1"/>
    </source>
</evidence>
<feature type="compositionally biased region" description="Low complexity" evidence="2">
    <location>
        <begin position="373"/>
        <end position="387"/>
    </location>
</feature>
<feature type="region of interest" description="Disordered" evidence="2">
    <location>
        <begin position="1"/>
        <end position="39"/>
    </location>
</feature>
<dbReference type="AlphaFoldDB" id="A0A9X3A806"/>
<dbReference type="EMBL" id="JAOAMV010000001">
    <property type="protein sequence ID" value="MCT2557370.1"/>
    <property type="molecule type" value="Genomic_DNA"/>
</dbReference>
<dbReference type="Pfam" id="PF13481">
    <property type="entry name" value="AAA_25"/>
    <property type="match status" value="1"/>
</dbReference>
<feature type="domain" description="DNA primase/polymerase bifunctional N-terminal" evidence="3">
    <location>
        <begin position="51"/>
        <end position="209"/>
    </location>
</feature>
<keyword evidence="1" id="KW-0175">Coiled coil</keyword>
<feature type="coiled-coil region" evidence="1">
    <location>
        <begin position="456"/>
        <end position="483"/>
    </location>
</feature>